<feature type="domain" description="CUB" evidence="4">
    <location>
        <begin position="75"/>
        <end position="153"/>
    </location>
</feature>
<keyword evidence="6" id="KW-1185">Reference proteome</keyword>
<keyword evidence="1" id="KW-0677">Repeat</keyword>
<dbReference type="Pfam" id="PF00431">
    <property type="entry name" value="CUB"/>
    <property type="match status" value="1"/>
</dbReference>
<name>A0ABN7SQQ1_OIKDI</name>
<dbReference type="EMBL" id="OU015566">
    <property type="protein sequence ID" value="CAG5103322.1"/>
    <property type="molecule type" value="Genomic_DNA"/>
</dbReference>
<dbReference type="Gene3D" id="2.60.120.290">
    <property type="entry name" value="Spermadhesin, CUB domain"/>
    <property type="match status" value="1"/>
</dbReference>
<sequence>MKLQLALFGLSASRSTDLWSPEEDRLWTPDVTEIIGIDLTEGAPSQSWTVPVDDIGRYAHDQYIRVNVNAPELWKITASFENFHLEGKDWSGECTNDAAIIYDGPDGNEKITEYCGSGSKAPVTGTNNVMTLVLKTNEPTISFTGFTVTFTAEPMPDIEAAWFQIVDEMGKLQSMIFDAHAHKKDHIQMKKARHIQLIFQRYAWFRDESLELCETYAGSGDPNAFVAPYVDTNDKCGSVASFVHALRTFHDAFVCRDNTPFSMADKRPIRVQNRLDRQENFFRKRKFVNMGCN</sequence>
<evidence type="ECO:0000313" key="5">
    <source>
        <dbReference type="EMBL" id="CAG5103322.1"/>
    </source>
</evidence>
<dbReference type="SMART" id="SM00042">
    <property type="entry name" value="CUB"/>
    <property type="match status" value="1"/>
</dbReference>
<dbReference type="Proteomes" id="UP001158576">
    <property type="component" value="Chromosome 1"/>
</dbReference>
<dbReference type="PROSITE" id="PS01180">
    <property type="entry name" value="CUB"/>
    <property type="match status" value="1"/>
</dbReference>
<gene>
    <name evidence="5" type="ORF">OKIOD_LOCUS9483</name>
</gene>
<evidence type="ECO:0000313" key="6">
    <source>
        <dbReference type="Proteomes" id="UP001158576"/>
    </source>
</evidence>
<keyword evidence="2" id="KW-1015">Disulfide bond</keyword>
<dbReference type="CDD" id="cd00041">
    <property type="entry name" value="CUB"/>
    <property type="match status" value="1"/>
</dbReference>
<evidence type="ECO:0000259" key="4">
    <source>
        <dbReference type="PROSITE" id="PS01180"/>
    </source>
</evidence>
<dbReference type="InterPro" id="IPR035914">
    <property type="entry name" value="Sperma_CUB_dom_sf"/>
</dbReference>
<organism evidence="5 6">
    <name type="scientific">Oikopleura dioica</name>
    <name type="common">Tunicate</name>
    <dbReference type="NCBI Taxonomy" id="34765"/>
    <lineage>
        <taxon>Eukaryota</taxon>
        <taxon>Metazoa</taxon>
        <taxon>Chordata</taxon>
        <taxon>Tunicata</taxon>
        <taxon>Appendicularia</taxon>
        <taxon>Copelata</taxon>
        <taxon>Oikopleuridae</taxon>
        <taxon>Oikopleura</taxon>
    </lineage>
</organism>
<evidence type="ECO:0000256" key="3">
    <source>
        <dbReference type="PROSITE-ProRule" id="PRU00059"/>
    </source>
</evidence>
<proteinExistence type="predicted"/>
<evidence type="ECO:0000256" key="1">
    <source>
        <dbReference type="ARBA" id="ARBA00022737"/>
    </source>
</evidence>
<reference evidence="5 6" key="1">
    <citation type="submission" date="2021-04" db="EMBL/GenBank/DDBJ databases">
        <authorList>
            <person name="Bliznina A."/>
        </authorList>
    </citation>
    <scope>NUCLEOTIDE SEQUENCE [LARGE SCALE GENOMIC DNA]</scope>
</reference>
<accession>A0ABN7SQQ1</accession>
<dbReference type="PANTHER" id="PTHR24251">
    <property type="entry name" value="OVOCHYMASE-RELATED"/>
    <property type="match status" value="1"/>
</dbReference>
<dbReference type="SUPFAM" id="SSF49854">
    <property type="entry name" value="Spermadhesin, CUB domain"/>
    <property type="match status" value="1"/>
</dbReference>
<protein>
    <submittedName>
        <fullName evidence="5">Oidioi.mRNA.OKI2018_I69.chr1.g718.t1.cds</fullName>
    </submittedName>
</protein>
<comment type="caution">
    <text evidence="3">Lacks conserved residue(s) required for the propagation of feature annotation.</text>
</comment>
<dbReference type="InterPro" id="IPR000859">
    <property type="entry name" value="CUB_dom"/>
</dbReference>
<evidence type="ECO:0000256" key="2">
    <source>
        <dbReference type="ARBA" id="ARBA00023157"/>
    </source>
</evidence>